<keyword evidence="2" id="KW-1185">Reference proteome</keyword>
<dbReference type="PANTHER" id="PTHR33978">
    <property type="entry name" value="SERINE/THREONINE-KINASE"/>
    <property type="match status" value="1"/>
</dbReference>
<protein>
    <submittedName>
        <fullName evidence="1">Uncharacterized protein</fullName>
    </submittedName>
</protein>
<name>A0AAD3XV06_NEPGR</name>
<dbReference type="PANTHER" id="PTHR33978:SF18">
    <property type="entry name" value="OS01G0656300 PROTEIN"/>
    <property type="match status" value="1"/>
</dbReference>
<dbReference type="Proteomes" id="UP001279734">
    <property type="component" value="Unassembled WGS sequence"/>
</dbReference>
<organism evidence="1 2">
    <name type="scientific">Nepenthes gracilis</name>
    <name type="common">Slender pitcher plant</name>
    <dbReference type="NCBI Taxonomy" id="150966"/>
    <lineage>
        <taxon>Eukaryota</taxon>
        <taxon>Viridiplantae</taxon>
        <taxon>Streptophyta</taxon>
        <taxon>Embryophyta</taxon>
        <taxon>Tracheophyta</taxon>
        <taxon>Spermatophyta</taxon>
        <taxon>Magnoliopsida</taxon>
        <taxon>eudicotyledons</taxon>
        <taxon>Gunneridae</taxon>
        <taxon>Pentapetalae</taxon>
        <taxon>Caryophyllales</taxon>
        <taxon>Nepenthaceae</taxon>
        <taxon>Nepenthes</taxon>
    </lineage>
</organism>
<dbReference type="AlphaFoldDB" id="A0AAD3XV06"/>
<accession>A0AAD3XV06</accession>
<evidence type="ECO:0000313" key="2">
    <source>
        <dbReference type="Proteomes" id="UP001279734"/>
    </source>
</evidence>
<comment type="caution">
    <text evidence="1">The sequence shown here is derived from an EMBL/GenBank/DDBJ whole genome shotgun (WGS) entry which is preliminary data.</text>
</comment>
<proteinExistence type="predicted"/>
<reference evidence="1" key="1">
    <citation type="submission" date="2023-05" db="EMBL/GenBank/DDBJ databases">
        <title>Nepenthes gracilis genome sequencing.</title>
        <authorList>
            <person name="Fukushima K."/>
        </authorList>
    </citation>
    <scope>NUCLEOTIDE SEQUENCE</scope>
    <source>
        <strain evidence="1">SING2019-196</strain>
    </source>
</reference>
<evidence type="ECO:0000313" key="1">
    <source>
        <dbReference type="EMBL" id="GMH17296.1"/>
    </source>
</evidence>
<gene>
    <name evidence="1" type="ORF">Nepgr_019137</name>
</gene>
<dbReference type="EMBL" id="BSYO01000017">
    <property type="protein sequence ID" value="GMH17296.1"/>
    <property type="molecule type" value="Genomic_DNA"/>
</dbReference>
<sequence length="122" mass="13747">MAEGGGDGGDAKEGETMRIWDCGSPLYDSHELVSVSFVIERHLMVLPSVAAGSRRFKSFRRSHRRDRAAGAVAELPEMGSGCLQWSRKSRKKGEKSDKSNSFRTGFVKRFVCVRWNFNFLDE</sequence>